<protein>
    <submittedName>
        <fullName evidence="1">Uncharacterized protein</fullName>
    </submittedName>
</protein>
<evidence type="ECO:0000313" key="1">
    <source>
        <dbReference type="EMBL" id="EST46300.1"/>
    </source>
</evidence>
<gene>
    <name evidence="1" type="ORF">SS50377_13686</name>
</gene>
<organism evidence="1">
    <name type="scientific">Spironucleus salmonicida</name>
    <dbReference type="NCBI Taxonomy" id="348837"/>
    <lineage>
        <taxon>Eukaryota</taxon>
        <taxon>Metamonada</taxon>
        <taxon>Diplomonadida</taxon>
        <taxon>Hexamitidae</taxon>
        <taxon>Hexamitinae</taxon>
        <taxon>Spironucleus</taxon>
    </lineage>
</organism>
<proteinExistence type="predicted"/>
<dbReference type="AlphaFoldDB" id="V6LNX5"/>
<dbReference type="EMBL" id="KI546078">
    <property type="protein sequence ID" value="EST46300.1"/>
    <property type="molecule type" value="Genomic_DNA"/>
</dbReference>
<reference evidence="1" key="1">
    <citation type="journal article" date="2014" name="PLoS Genet.">
        <title>The Genome of Spironucleus salmonicida Highlights a Fish Pathogen Adapted to Fluctuating Environments.</title>
        <authorList>
            <person name="Xu F."/>
            <person name="Jerlstrom-Hultqvist J."/>
            <person name="Einarsson E."/>
            <person name="Astvaldsson A."/>
            <person name="Svard S.G."/>
            <person name="Andersson J.O."/>
        </authorList>
    </citation>
    <scope>NUCLEOTIDE SEQUENCE</scope>
</reference>
<name>V6LNX5_9EUKA</name>
<accession>V6LNX5</accession>
<sequence length="133" mass="15982">MDMTLLPQIVAYNINNLIQIPLEILTSQELLNFNFYDYDFINSIKNFIIYQDTFDRDLKLILGLPYEQIYVEIDEDIQNLLQQLQPWLQQRFVQVILKSHSIIREQHKGICWKNQYLIVGDTFDIQDIIQILF</sequence>